<dbReference type="Proteomes" id="UP000321514">
    <property type="component" value="Unassembled WGS sequence"/>
</dbReference>
<dbReference type="Pfam" id="PF02374">
    <property type="entry name" value="ArsA_ATPase"/>
    <property type="match status" value="1"/>
</dbReference>
<name>A0A511T8V1_MYXFU</name>
<dbReference type="EMBL" id="BJXR01000039">
    <property type="protein sequence ID" value="GEN10596.1"/>
    <property type="molecule type" value="Genomic_DNA"/>
</dbReference>
<dbReference type="InterPro" id="IPR027417">
    <property type="entry name" value="P-loop_NTPase"/>
</dbReference>
<evidence type="ECO:0000256" key="1">
    <source>
        <dbReference type="ARBA" id="ARBA00011040"/>
    </source>
</evidence>
<dbReference type="Proteomes" id="UP000183760">
    <property type="component" value="Unassembled WGS sequence"/>
</dbReference>
<comment type="similarity">
    <text evidence="1">Belongs to the arsA ATPase family.</text>
</comment>
<feature type="domain" description="ArsA/GET3 Anion-transporting ATPase-like" evidence="4">
    <location>
        <begin position="6"/>
        <end position="290"/>
    </location>
</feature>
<dbReference type="Gene3D" id="3.40.50.300">
    <property type="entry name" value="P-loop containing nucleotide triphosphate hydrolases"/>
    <property type="match status" value="1"/>
</dbReference>
<keyword evidence="7" id="KW-0547">Nucleotide-binding</keyword>
<organism evidence="6 9">
    <name type="scientific">Myxococcus fulvus</name>
    <dbReference type="NCBI Taxonomy" id="33"/>
    <lineage>
        <taxon>Bacteria</taxon>
        <taxon>Pseudomonadati</taxon>
        <taxon>Myxococcota</taxon>
        <taxon>Myxococcia</taxon>
        <taxon>Myxococcales</taxon>
        <taxon>Cystobacterineae</taxon>
        <taxon>Myxococcaceae</taxon>
        <taxon>Myxococcus</taxon>
    </lineage>
</organism>
<comment type="catalytic activity">
    <reaction evidence="2">
        <text>arsenite(in) + ATP + H2O = arsenite(out) + ADP + phosphate + H(+)</text>
        <dbReference type="Rhea" id="RHEA:11348"/>
        <dbReference type="ChEBI" id="CHEBI:15377"/>
        <dbReference type="ChEBI" id="CHEBI:15378"/>
        <dbReference type="ChEBI" id="CHEBI:29242"/>
        <dbReference type="ChEBI" id="CHEBI:30616"/>
        <dbReference type="ChEBI" id="CHEBI:43474"/>
        <dbReference type="ChEBI" id="CHEBI:456216"/>
        <dbReference type="EC" id="7.3.2.7"/>
    </reaction>
</comment>
<dbReference type="PANTHER" id="PTHR10803">
    <property type="entry name" value="ARSENICAL PUMP-DRIVING ATPASE ARSENITE-TRANSLOCATING ATPASE"/>
    <property type="match status" value="1"/>
</dbReference>
<dbReference type="CDD" id="cd02035">
    <property type="entry name" value="ArsA"/>
    <property type="match status" value="1"/>
</dbReference>
<accession>A0A511T8V1</accession>
<dbReference type="STRING" id="1334629.MFUL124B02_24060"/>
<dbReference type="PANTHER" id="PTHR10803:SF3">
    <property type="entry name" value="ATPASE GET3"/>
    <property type="match status" value="1"/>
</dbReference>
<evidence type="ECO:0000256" key="2">
    <source>
        <dbReference type="ARBA" id="ARBA00052296"/>
    </source>
</evidence>
<reference evidence="6 9" key="2">
    <citation type="submission" date="2019-07" db="EMBL/GenBank/DDBJ databases">
        <title>Whole genome shotgun sequence of Myxococcus fulvus NBRC 100333.</title>
        <authorList>
            <person name="Hosoyama A."/>
            <person name="Uohara A."/>
            <person name="Ohji S."/>
            <person name="Ichikawa N."/>
        </authorList>
    </citation>
    <scope>NUCLEOTIDE SEQUENCE [LARGE SCALE GENOMIC DNA]</scope>
    <source>
        <strain evidence="6 9">NBRC 100333</strain>
    </source>
</reference>
<dbReference type="InterPro" id="IPR016300">
    <property type="entry name" value="ATPase_ArsA/GET3"/>
</dbReference>
<dbReference type="RefSeq" id="WP_074952034.1">
    <property type="nucleotide sequence ID" value="NZ_BJXR01000039.1"/>
</dbReference>
<evidence type="ECO:0000256" key="3">
    <source>
        <dbReference type="ARBA" id="ARBA00066752"/>
    </source>
</evidence>
<dbReference type="EMBL" id="FOIB01000003">
    <property type="protein sequence ID" value="SET79046.1"/>
    <property type="molecule type" value="Genomic_DNA"/>
</dbReference>
<dbReference type="SUPFAM" id="SSF52540">
    <property type="entry name" value="P-loop containing nucleoside triphosphate hydrolases"/>
    <property type="match status" value="1"/>
</dbReference>
<evidence type="ECO:0000313" key="9">
    <source>
        <dbReference type="Proteomes" id="UP000321514"/>
    </source>
</evidence>
<dbReference type="GO" id="GO:0005524">
    <property type="term" value="F:ATP binding"/>
    <property type="evidence" value="ECO:0007669"/>
    <property type="project" value="UniProtKB-KW"/>
</dbReference>
<dbReference type="OrthoDB" id="9780677at2"/>
<comment type="caution">
    <text evidence="6">The sequence shown here is derived from an EMBL/GenBank/DDBJ whole genome shotgun (WGS) entry which is preliminary data.</text>
</comment>
<dbReference type="Pfam" id="PF17886">
    <property type="entry name" value="ArsA_HSP20"/>
    <property type="match status" value="1"/>
</dbReference>
<keyword evidence="7" id="KW-0067">ATP-binding</keyword>
<dbReference type="InterPro" id="IPR008978">
    <property type="entry name" value="HSP20-like_chaperone"/>
</dbReference>
<reference evidence="7 8" key="1">
    <citation type="submission" date="2016-10" db="EMBL/GenBank/DDBJ databases">
        <authorList>
            <person name="Varghese N."/>
            <person name="Submissions S."/>
        </authorList>
    </citation>
    <scope>NUCLEOTIDE SEQUENCE [LARGE SCALE GENOMIC DNA]</scope>
    <source>
        <strain evidence="7 8">DSM 16525</strain>
    </source>
</reference>
<proteinExistence type="inferred from homology"/>
<dbReference type="InterPro" id="IPR040612">
    <property type="entry name" value="ArsA_HSP20-like"/>
</dbReference>
<dbReference type="EC" id="7.3.2.7" evidence="3"/>
<evidence type="ECO:0000259" key="5">
    <source>
        <dbReference type="Pfam" id="PF17886"/>
    </source>
</evidence>
<gene>
    <name evidence="6" type="ORF">MFU01_56330</name>
    <name evidence="7" type="ORF">SAMN05443572_103233</name>
</gene>
<dbReference type="Gene3D" id="2.60.40.790">
    <property type="match status" value="1"/>
</dbReference>
<keyword evidence="8" id="KW-1185">Reference proteome</keyword>
<evidence type="ECO:0000259" key="4">
    <source>
        <dbReference type="Pfam" id="PF02374"/>
    </source>
</evidence>
<dbReference type="GO" id="GO:0016887">
    <property type="term" value="F:ATP hydrolysis activity"/>
    <property type="evidence" value="ECO:0007669"/>
    <property type="project" value="InterPro"/>
</dbReference>
<feature type="domain" description="ArsA HSP20-like" evidence="5">
    <location>
        <begin position="313"/>
        <end position="374"/>
    </location>
</feature>
<evidence type="ECO:0000313" key="6">
    <source>
        <dbReference type="EMBL" id="GEN10596.1"/>
    </source>
</evidence>
<evidence type="ECO:0000313" key="7">
    <source>
        <dbReference type="EMBL" id="SET79046.1"/>
    </source>
</evidence>
<evidence type="ECO:0000313" key="8">
    <source>
        <dbReference type="Proteomes" id="UP000183760"/>
    </source>
</evidence>
<dbReference type="AlphaFoldDB" id="A0A511T8V1"/>
<protein>
    <recommendedName>
        <fullName evidence="3">arsenite-transporting ATPase</fullName>
        <ecNumber evidence="3">7.3.2.7</ecNumber>
    </recommendedName>
</protein>
<dbReference type="InterPro" id="IPR025723">
    <property type="entry name" value="ArsA/GET3_ATPase-like"/>
</dbReference>
<dbReference type="GO" id="GO:0015446">
    <property type="term" value="F:ATPase-coupled arsenite transmembrane transporter activity"/>
    <property type="evidence" value="ECO:0007669"/>
    <property type="project" value="UniProtKB-EC"/>
</dbReference>
<sequence length="379" mass="40463">MAEKTQVLLIAGSGGAGRTTVAEATGLAASRRGQRTLVLSFDASRDLSGAFGVVAPTLAEARGLPVRVEDSLHLQELDVASELKRRWSDGRGEVAALLGGGLEGVTAEEVALTPGVEVLLALLLLGEYSRARTYDLIVIDAGDALRFVGGADSVGWYARRSRAPEQGARRARPSRVNPEVLHAVSDQLTDVGALLRDPTVTRARWVTTHDHRTEQSVRRACAAFGLQGLALDGIILNRLALVGEDAALARHPAVENLQHLVGAIPVTGIALQGRDIVGEEALEAFATQLYRGEDPARLGSTPPGLGVGKQAVDVYRLEVQLPFARKEEVSLSRREAELVIQVGAFRRNVLLPRMLAPLATAGASLEGDRLVVEFKKERV</sequence>